<evidence type="ECO:0000313" key="3">
    <source>
        <dbReference type="Proteomes" id="UP000030640"/>
    </source>
</evidence>
<protein>
    <submittedName>
        <fullName evidence="2">Uncharacterized protein</fullName>
    </submittedName>
</protein>
<reference evidence="2 3" key="1">
    <citation type="submission" date="2013-02" db="EMBL/GenBank/DDBJ databases">
        <title>The Genome Sequence of Plasmodium inui San Antonio 1.</title>
        <authorList>
            <consortium name="The Broad Institute Genome Sequencing Platform"/>
            <consortium name="The Broad Institute Genome Sequencing Center for Infectious Disease"/>
            <person name="Neafsey D."/>
            <person name="Cheeseman I."/>
            <person name="Volkman S."/>
            <person name="Adams J."/>
            <person name="Walker B."/>
            <person name="Young S.K."/>
            <person name="Zeng Q."/>
            <person name="Gargeya S."/>
            <person name="Fitzgerald M."/>
            <person name="Haas B."/>
            <person name="Abouelleil A."/>
            <person name="Alvarado L."/>
            <person name="Arachchi H.M."/>
            <person name="Berlin A.M."/>
            <person name="Chapman S.B."/>
            <person name="Dewar J."/>
            <person name="Goldberg J."/>
            <person name="Griggs A."/>
            <person name="Gujja S."/>
            <person name="Hansen M."/>
            <person name="Howarth C."/>
            <person name="Imamovic A."/>
            <person name="Larimer J."/>
            <person name="McCowan C."/>
            <person name="Murphy C."/>
            <person name="Neiman D."/>
            <person name="Pearson M."/>
            <person name="Priest M."/>
            <person name="Roberts A."/>
            <person name="Saif S."/>
            <person name="Shea T."/>
            <person name="Sisk P."/>
            <person name="Sykes S."/>
            <person name="Wortman J."/>
            <person name="Nusbaum C."/>
            <person name="Birren B."/>
        </authorList>
    </citation>
    <scope>NUCLEOTIDE SEQUENCE [LARGE SCALE GENOMIC DNA]</scope>
    <source>
        <strain evidence="2 3">San Antonio 1</strain>
    </source>
</reference>
<organism evidence="2 3">
    <name type="scientific">Plasmodium inui San Antonio 1</name>
    <dbReference type="NCBI Taxonomy" id="1237626"/>
    <lineage>
        <taxon>Eukaryota</taxon>
        <taxon>Sar</taxon>
        <taxon>Alveolata</taxon>
        <taxon>Apicomplexa</taxon>
        <taxon>Aconoidasida</taxon>
        <taxon>Haemosporida</taxon>
        <taxon>Plasmodiidae</taxon>
        <taxon>Plasmodium</taxon>
        <taxon>Plasmodium (Plasmodium)</taxon>
    </lineage>
</organism>
<dbReference type="RefSeq" id="XP_008819060.1">
    <property type="nucleotide sequence ID" value="XM_008820838.1"/>
</dbReference>
<feature type="region of interest" description="Disordered" evidence="1">
    <location>
        <begin position="50"/>
        <end position="77"/>
    </location>
</feature>
<sequence length="105" mass="12505">MLGKKKILIKKNDIQYNLSTQMHSEWQLHSHVTSRKIFTIIEAKENLHRGVAKEHAEDTRRKNNLHKKNKQRNSTLTMPWKTRIFIKEITYDRTSSKCRKKSTSS</sequence>
<evidence type="ECO:0000256" key="1">
    <source>
        <dbReference type="SAM" id="MobiDB-lite"/>
    </source>
</evidence>
<evidence type="ECO:0000313" key="2">
    <source>
        <dbReference type="EMBL" id="EUD64347.1"/>
    </source>
</evidence>
<dbReference type="Proteomes" id="UP000030640">
    <property type="component" value="Unassembled WGS sequence"/>
</dbReference>
<dbReference type="AlphaFoldDB" id="W6ZTU3"/>
<dbReference type="VEuPathDB" id="PlasmoDB:C922_05266"/>
<proteinExistence type="predicted"/>
<dbReference type="EMBL" id="KI965509">
    <property type="protein sequence ID" value="EUD64347.1"/>
    <property type="molecule type" value="Genomic_DNA"/>
</dbReference>
<dbReference type="GeneID" id="20040540"/>
<accession>W6ZTU3</accession>
<keyword evidence="3" id="KW-1185">Reference proteome</keyword>
<feature type="compositionally biased region" description="Basic residues" evidence="1">
    <location>
        <begin position="62"/>
        <end position="71"/>
    </location>
</feature>
<gene>
    <name evidence="2" type="ORF">C922_05266</name>
</gene>
<name>W6ZTU3_9APIC</name>
<feature type="compositionally biased region" description="Basic and acidic residues" evidence="1">
    <location>
        <begin position="50"/>
        <end position="61"/>
    </location>
</feature>